<dbReference type="SUPFAM" id="SSF53474">
    <property type="entry name" value="alpha/beta-Hydrolases"/>
    <property type="match status" value="3"/>
</dbReference>
<comment type="similarity">
    <text evidence="2">Belongs to the AB hydrolase superfamily. LDAH family.</text>
</comment>
<dbReference type="GO" id="GO:0019915">
    <property type="term" value="P:lipid storage"/>
    <property type="evidence" value="ECO:0007669"/>
    <property type="project" value="InterPro"/>
</dbReference>
<dbReference type="GO" id="GO:0006457">
    <property type="term" value="P:protein folding"/>
    <property type="evidence" value="ECO:0007669"/>
    <property type="project" value="InterPro"/>
</dbReference>
<comment type="catalytic activity">
    <reaction evidence="8">
        <text>a cholesterol ester + H2O = cholesterol + a fatty acid + H(+)</text>
        <dbReference type="Rhea" id="RHEA:36403"/>
        <dbReference type="ChEBI" id="CHEBI:15377"/>
        <dbReference type="ChEBI" id="CHEBI:15378"/>
        <dbReference type="ChEBI" id="CHEBI:16113"/>
        <dbReference type="ChEBI" id="CHEBI:17002"/>
        <dbReference type="ChEBI" id="CHEBI:28868"/>
        <dbReference type="EC" id="3.1.1.13"/>
    </reaction>
    <physiologicalReaction direction="left-to-right" evidence="8">
        <dbReference type="Rhea" id="RHEA:36404"/>
    </physiologicalReaction>
</comment>
<name>A0A232FEH3_9HYME</name>
<dbReference type="Pfam" id="PF10230">
    <property type="entry name" value="LIDHydrolase"/>
    <property type="match status" value="3"/>
</dbReference>
<dbReference type="InterPro" id="IPR019330">
    <property type="entry name" value="MESD"/>
</dbReference>
<dbReference type="Proteomes" id="UP000215335">
    <property type="component" value="Unassembled WGS sequence"/>
</dbReference>
<protein>
    <recommendedName>
        <fullName evidence="3">Lipid droplet-associated hydrolase</fullName>
        <ecNumber evidence="7">3.1.1.13</ecNumber>
    </recommendedName>
    <alternativeName>
        <fullName evidence="6">Lipid droplet-associated serine hydrolase</fullName>
    </alternativeName>
</protein>
<dbReference type="Pfam" id="PF10185">
    <property type="entry name" value="Mesd"/>
    <property type="match status" value="1"/>
</dbReference>
<evidence type="ECO:0000313" key="10">
    <source>
        <dbReference type="EMBL" id="OXU28953.1"/>
    </source>
</evidence>
<comment type="subcellular location">
    <subcellularLocation>
        <location evidence="1">Lipid droplet</location>
    </subcellularLocation>
</comment>
<dbReference type="GO" id="GO:0004771">
    <property type="term" value="F:sterol ester esterase activity"/>
    <property type="evidence" value="ECO:0007669"/>
    <property type="project" value="UniProtKB-EC"/>
</dbReference>
<dbReference type="PANTHER" id="PTHR13390">
    <property type="entry name" value="LIPASE"/>
    <property type="match status" value="1"/>
</dbReference>
<dbReference type="Gene3D" id="3.30.70.260">
    <property type="match status" value="1"/>
</dbReference>
<reference evidence="10 11" key="1">
    <citation type="journal article" date="2017" name="Curr. Biol.">
        <title>The Evolution of Venom by Co-option of Single-Copy Genes.</title>
        <authorList>
            <person name="Martinson E.O."/>
            <person name="Mrinalini"/>
            <person name="Kelkar Y.D."/>
            <person name="Chang C.H."/>
            <person name="Werren J.H."/>
        </authorList>
    </citation>
    <scope>NUCLEOTIDE SEQUENCE [LARGE SCALE GENOMIC DNA]</scope>
    <source>
        <strain evidence="10 11">Alberta</strain>
        <tissue evidence="10">Whole body</tissue>
    </source>
</reference>
<proteinExistence type="inferred from homology"/>
<evidence type="ECO:0000313" key="11">
    <source>
        <dbReference type="Proteomes" id="UP000215335"/>
    </source>
</evidence>
<evidence type="ECO:0000256" key="5">
    <source>
        <dbReference type="ARBA" id="ARBA00022801"/>
    </source>
</evidence>
<keyword evidence="4" id="KW-0551">Lipid droplet</keyword>
<comment type="caution">
    <text evidence="10">The sequence shown here is derived from an EMBL/GenBank/DDBJ whole genome shotgun (WGS) entry which is preliminary data.</text>
</comment>
<dbReference type="EMBL" id="NNAY01000355">
    <property type="protein sequence ID" value="OXU28953.1"/>
    <property type="molecule type" value="Genomic_DNA"/>
</dbReference>
<evidence type="ECO:0000256" key="4">
    <source>
        <dbReference type="ARBA" id="ARBA00022677"/>
    </source>
</evidence>
<evidence type="ECO:0000256" key="8">
    <source>
        <dbReference type="ARBA" id="ARBA00049527"/>
    </source>
</evidence>
<keyword evidence="5" id="KW-0378">Hydrolase</keyword>
<keyword evidence="9" id="KW-1133">Transmembrane helix</keyword>
<organism evidence="10 11">
    <name type="scientific">Trichomalopsis sarcophagae</name>
    <dbReference type="NCBI Taxonomy" id="543379"/>
    <lineage>
        <taxon>Eukaryota</taxon>
        <taxon>Metazoa</taxon>
        <taxon>Ecdysozoa</taxon>
        <taxon>Arthropoda</taxon>
        <taxon>Hexapoda</taxon>
        <taxon>Insecta</taxon>
        <taxon>Pterygota</taxon>
        <taxon>Neoptera</taxon>
        <taxon>Endopterygota</taxon>
        <taxon>Hymenoptera</taxon>
        <taxon>Apocrita</taxon>
        <taxon>Proctotrupomorpha</taxon>
        <taxon>Chalcidoidea</taxon>
        <taxon>Pteromalidae</taxon>
        <taxon>Pteromalinae</taxon>
        <taxon>Trichomalopsis</taxon>
    </lineage>
</organism>
<keyword evidence="11" id="KW-1185">Reference proteome</keyword>
<keyword evidence="9" id="KW-0812">Transmembrane</keyword>
<dbReference type="Gene3D" id="6.10.250.640">
    <property type="match status" value="1"/>
</dbReference>
<keyword evidence="9" id="KW-0472">Membrane</keyword>
<accession>A0A232FEH3</accession>
<dbReference type="STRING" id="543379.A0A232FEH3"/>
<evidence type="ECO:0000256" key="3">
    <source>
        <dbReference type="ARBA" id="ARBA00019242"/>
    </source>
</evidence>
<evidence type="ECO:0000256" key="6">
    <source>
        <dbReference type="ARBA" id="ARBA00031924"/>
    </source>
</evidence>
<dbReference type="InterPro" id="IPR019363">
    <property type="entry name" value="LDAH"/>
</dbReference>
<evidence type="ECO:0000256" key="2">
    <source>
        <dbReference type="ARBA" id="ARBA00008300"/>
    </source>
</evidence>
<dbReference type="AlphaFoldDB" id="A0A232FEH3"/>
<evidence type="ECO:0000256" key="1">
    <source>
        <dbReference type="ARBA" id="ARBA00004502"/>
    </source>
</evidence>
<dbReference type="PANTHER" id="PTHR13390:SF0">
    <property type="entry name" value="LIPID DROPLET-ASSOCIATED HYDROLASE"/>
    <property type="match status" value="1"/>
</dbReference>
<feature type="transmembrane region" description="Helical" evidence="9">
    <location>
        <begin position="173"/>
        <end position="199"/>
    </location>
</feature>
<evidence type="ECO:0000256" key="7">
    <source>
        <dbReference type="ARBA" id="ARBA00039150"/>
    </source>
</evidence>
<dbReference type="OrthoDB" id="448051at2759"/>
<dbReference type="InterPro" id="IPR029058">
    <property type="entry name" value="AB_hydrolase_fold"/>
</dbReference>
<sequence length="1071" mass="122456">MCLVSEKTQKMHRATVKINEIPTEIITYNRWIEEGIAVGGRKDVVIVITGNPGVPDFYKDFAEQLQAKLPSEVPIWIIGHTGHTKPPDNLPNSYPDTKSARHLYDLKGNLKHKIEFIKQYVPADARIHIIAHSIGSWFTINLLRETEIADRVVKCYLLFPTIERMAESPTGRFLTGIVLRIAAVIIFLSWIFTLLPYLLQAVLIRVFGLFYGIPAHQTGAVLQLVHPIPLKRIFLLAKDEMILVKELDDNLISQHKGKLFLYYGANDGWTPIRYYEDLKAKFPDIDAHLCRRGFQHSFVLKVEHSVEIGKMIGNLISESISTVPGVKWRLSLFLLVICVILLTDATMEKKKAKRIGKDVRDMTDADLEHLLDQWEEDDEPLEPDELPEHLRPQPKIDLSKMDLSSPDNLLKMSKKGKSVMMFVDVNPQLSENEADGILRIWQSSLQNNHIIAERYPIDQKRAIFMFRDGAQAVDAKNYLIEQPECSHVTLEGQNYVGKHASKEVKDKLEKMKPKGTVDEGVRVNSGRKDVVIIITGNHGVPGFYKEFAAVIQSKLPKEVPIWIIGHAGHTKPPDDLIHDFPDFEKEKHLYDMSGNVQHKIDFIKKFVPPDAKIHIISHSIGSWINLKLLKESSSIANKVVKSYLLFPVIERVAETPNARFFTRTIYRLSAFIIFLSSFFALLPSLIQISIIRLVSLVYYIPSSLNNSIMKMYHPESLKRLDLIIAQSLKYVRERDDAVIAQHKDKLFLYYGVNDGWCPLDYYEDLKAKHPNIDACLCDQGFDHTFVLKDAIGVGNMVGNHGVPGFYKEFAEVIQSKLPSEVPIWIIGHAGHTKPPENLIHDYPDFETEKHFYDMNGNIQHKIDFIKRFVPPDAKIHIIGHSIGSWITLHLLKDSNIANNVIKCYLLFPVIERMAETSNGQRLTKTVLRMNKFLIFLSWLITFIPYLIQAFIIRVISLFYYIPPSLTKPVLQLVHPEPIKRLLLLTQEELNLVKQRDDTTIAQHKDKLFLYYGANDAWTPMHYIEDLKSKHPDIDVHVCKQGFHHPFVLKDSVGLGKMIGNLLSESISSGTW</sequence>
<evidence type="ECO:0000256" key="9">
    <source>
        <dbReference type="SAM" id="Phobius"/>
    </source>
</evidence>
<feature type="transmembrane region" description="Helical" evidence="9">
    <location>
        <begin position="665"/>
        <end position="682"/>
    </location>
</feature>
<dbReference type="GO" id="GO:0005811">
    <property type="term" value="C:lipid droplet"/>
    <property type="evidence" value="ECO:0007669"/>
    <property type="project" value="UniProtKB-SubCell"/>
</dbReference>
<feature type="transmembrane region" description="Helical" evidence="9">
    <location>
        <begin position="932"/>
        <end position="961"/>
    </location>
</feature>
<dbReference type="EC" id="3.1.1.13" evidence="7"/>
<dbReference type="Gene3D" id="3.40.50.1820">
    <property type="entry name" value="alpha/beta hydrolase"/>
    <property type="match status" value="3"/>
</dbReference>
<gene>
    <name evidence="10" type="ORF">TSAR_004564</name>
</gene>